<organism evidence="1 2">
    <name type="scientific">Luteimonas marina</name>
    <dbReference type="NCBI Taxonomy" id="488485"/>
    <lineage>
        <taxon>Bacteria</taxon>
        <taxon>Pseudomonadati</taxon>
        <taxon>Pseudomonadota</taxon>
        <taxon>Gammaproteobacteria</taxon>
        <taxon>Lysobacterales</taxon>
        <taxon>Lysobacteraceae</taxon>
        <taxon>Luteimonas</taxon>
    </lineage>
</organism>
<protein>
    <submittedName>
        <fullName evidence="1">Uncharacterized protein</fullName>
    </submittedName>
</protein>
<comment type="caution">
    <text evidence="1">The sequence shown here is derived from an EMBL/GenBank/DDBJ whole genome shotgun (WGS) entry which is preliminary data.</text>
</comment>
<keyword evidence="2" id="KW-1185">Reference proteome</keyword>
<evidence type="ECO:0000313" key="1">
    <source>
        <dbReference type="EMBL" id="TWT18526.1"/>
    </source>
</evidence>
<dbReference type="RefSeq" id="WP_146388632.1">
    <property type="nucleotide sequence ID" value="NZ_VOHK01000006.1"/>
</dbReference>
<dbReference type="Proteomes" id="UP000319980">
    <property type="component" value="Unassembled WGS sequence"/>
</dbReference>
<dbReference type="AlphaFoldDB" id="A0A5C5TXQ3"/>
<accession>A0A5C5TXQ3</accession>
<dbReference type="EMBL" id="VOHK01000006">
    <property type="protein sequence ID" value="TWT18526.1"/>
    <property type="molecule type" value="Genomic_DNA"/>
</dbReference>
<proteinExistence type="predicted"/>
<name>A0A5C5TXQ3_9GAMM</name>
<sequence length="89" mass="9617">MTVLVHAPECWVEIERDHEAGHVTVLIWNRVDGEQVLRMGVREPASACELLAPPFAGTPAALRVGGFYLTLSDDATLAKVRAELGAALH</sequence>
<reference evidence="1 2" key="1">
    <citation type="journal article" date="2008" name="Int. J. Syst. Evol. Microbiol.">
        <title>Luteimonas marina sp. nov., isolated from seawater.</title>
        <authorList>
            <person name="Baik K.S."/>
            <person name="Park S.C."/>
            <person name="Kim M.S."/>
            <person name="Kim E.M."/>
            <person name="Park C."/>
            <person name="Chun J."/>
            <person name="Seong C.N."/>
        </authorList>
    </citation>
    <scope>NUCLEOTIDE SEQUENCE [LARGE SCALE GENOMIC DNA]</scope>
    <source>
        <strain evidence="1 2">FR1330</strain>
    </source>
</reference>
<evidence type="ECO:0000313" key="2">
    <source>
        <dbReference type="Proteomes" id="UP000319980"/>
    </source>
</evidence>
<gene>
    <name evidence="1" type="ORF">FQY83_14195</name>
</gene>